<organism evidence="1 2">
    <name type="scientific">Rhizobium mongolense</name>
    <dbReference type="NCBI Taxonomy" id="57676"/>
    <lineage>
        <taxon>Bacteria</taxon>
        <taxon>Pseudomonadati</taxon>
        <taxon>Pseudomonadota</taxon>
        <taxon>Alphaproteobacteria</taxon>
        <taxon>Hyphomicrobiales</taxon>
        <taxon>Rhizobiaceae</taxon>
        <taxon>Rhizobium/Agrobacterium group</taxon>
        <taxon>Rhizobium</taxon>
    </lineage>
</organism>
<gene>
    <name evidence="1" type="ORF">GGE12_004483</name>
</gene>
<evidence type="ECO:0000313" key="1">
    <source>
        <dbReference type="EMBL" id="MBB4276686.1"/>
    </source>
</evidence>
<proteinExistence type="predicted"/>
<dbReference type="EMBL" id="JACIGM010000009">
    <property type="protein sequence ID" value="MBB4276686.1"/>
    <property type="molecule type" value="Genomic_DNA"/>
</dbReference>
<accession>A0A7W6RQ98</accession>
<dbReference type="Proteomes" id="UP000533641">
    <property type="component" value="Unassembled WGS sequence"/>
</dbReference>
<sequence>MQVGMVQQILPPGVQYGEEADLGAEMLGVGGDGAQRLGGGAEEQAVDERLVLVSDGGDGLRQCEDDVKVLCVEQLGATILQPLRTGQRLTARTMPVAAAVEGDAPVAALIARFDVSTERSGAAQLDRRHDAALCSGQRCVLGTIGLAVATEYIRHFRPRTGHRRSKILRLGGRRGRRRTRQ</sequence>
<name>A0A7W6RQ98_9HYPH</name>
<dbReference type="AlphaFoldDB" id="A0A7W6RQ98"/>
<reference evidence="1 2" key="1">
    <citation type="submission" date="2020-08" db="EMBL/GenBank/DDBJ databases">
        <title>Genomic Encyclopedia of Type Strains, Phase IV (KMG-V): Genome sequencing to study the core and pangenomes of soil and plant-associated prokaryotes.</title>
        <authorList>
            <person name="Whitman W."/>
        </authorList>
    </citation>
    <scope>NUCLEOTIDE SEQUENCE [LARGE SCALE GENOMIC DNA]</scope>
    <source>
        <strain evidence="1 2">SEMIA 402</strain>
    </source>
</reference>
<protein>
    <submittedName>
        <fullName evidence="1">Uncharacterized protein</fullName>
    </submittedName>
</protein>
<evidence type="ECO:0000313" key="2">
    <source>
        <dbReference type="Proteomes" id="UP000533641"/>
    </source>
</evidence>
<comment type="caution">
    <text evidence="1">The sequence shown here is derived from an EMBL/GenBank/DDBJ whole genome shotgun (WGS) entry which is preliminary data.</text>
</comment>